<dbReference type="RefSeq" id="WP_141644087.1">
    <property type="nucleotide sequence ID" value="NZ_VIFM01000074.1"/>
</dbReference>
<comment type="caution">
    <text evidence="1">The sequence shown here is derived from an EMBL/GenBank/DDBJ whole genome shotgun (WGS) entry which is preliminary data.</text>
</comment>
<proteinExistence type="predicted"/>
<sequence>MTSTSTARQLLVALDPGLRECGVAIFDLDSGELLAAGMPTNPERKARGLPAWSRMADGVAAFVSSLLEPLRAAGGAVSVTVASECPQVYTAGKSKGDPNDLIELAGVVGRVAGALGATSERSYLPREWKGTLDGDVMVERIKARLGERPHEHLRVQLPRAQDKHHNVWDAIGIGLHVVGRLAPRKVFPR</sequence>
<dbReference type="Proteomes" id="UP000315369">
    <property type="component" value="Unassembled WGS sequence"/>
</dbReference>
<dbReference type="OrthoDB" id="5381565at2"/>
<name>A0A540WYZ8_9BACT</name>
<dbReference type="EMBL" id="VIFM01000074">
    <property type="protein sequence ID" value="TQF14231.1"/>
    <property type="molecule type" value="Genomic_DNA"/>
</dbReference>
<reference evidence="1 2" key="1">
    <citation type="submission" date="2019-06" db="EMBL/GenBank/DDBJ databases">
        <authorList>
            <person name="Livingstone P."/>
            <person name="Whitworth D."/>
        </authorList>
    </citation>
    <scope>NUCLEOTIDE SEQUENCE [LARGE SCALE GENOMIC DNA]</scope>
    <source>
        <strain evidence="1 2">AM401</strain>
    </source>
</reference>
<evidence type="ECO:0008006" key="3">
    <source>
        <dbReference type="Google" id="ProtNLM"/>
    </source>
</evidence>
<gene>
    <name evidence="1" type="ORF">FJV41_19885</name>
</gene>
<organism evidence="1 2">
    <name type="scientific">Myxococcus llanfairpwllgwyngyllgogerychwyrndrobwllllantysiliogogogochensis</name>
    <dbReference type="NCBI Taxonomy" id="2590453"/>
    <lineage>
        <taxon>Bacteria</taxon>
        <taxon>Pseudomonadati</taxon>
        <taxon>Myxococcota</taxon>
        <taxon>Myxococcia</taxon>
        <taxon>Myxococcales</taxon>
        <taxon>Cystobacterineae</taxon>
        <taxon>Myxococcaceae</taxon>
        <taxon>Myxococcus</taxon>
    </lineage>
</organism>
<accession>A0A540WYZ8</accession>
<dbReference type="AlphaFoldDB" id="A0A540WYZ8"/>
<keyword evidence="2" id="KW-1185">Reference proteome</keyword>
<protein>
    <recommendedName>
        <fullName evidence="3">Holliday junction resolvase RuvC</fullName>
    </recommendedName>
</protein>
<evidence type="ECO:0000313" key="1">
    <source>
        <dbReference type="EMBL" id="TQF14231.1"/>
    </source>
</evidence>
<evidence type="ECO:0000313" key="2">
    <source>
        <dbReference type="Proteomes" id="UP000315369"/>
    </source>
</evidence>